<protein>
    <recommendedName>
        <fullName evidence="2">DUF7159 domain-containing protein</fullName>
    </recommendedName>
</protein>
<feature type="domain" description="DUF7159" evidence="2">
    <location>
        <begin position="2"/>
        <end position="228"/>
    </location>
</feature>
<comment type="caution">
    <text evidence="3">The sequence shown here is derived from an EMBL/GenBank/DDBJ whole genome shotgun (WGS) entry which is preliminary data.</text>
</comment>
<dbReference type="EMBL" id="LQPQ01000006">
    <property type="protein sequence ID" value="ORW87484.1"/>
    <property type="molecule type" value="Genomic_DNA"/>
</dbReference>
<dbReference type="Proteomes" id="UP000193087">
    <property type="component" value="Unassembled WGS sequence"/>
</dbReference>
<feature type="compositionally biased region" description="Pro residues" evidence="1">
    <location>
        <begin position="349"/>
        <end position="375"/>
    </location>
</feature>
<dbReference type="AlphaFoldDB" id="A0A1X2DHN2"/>
<dbReference type="GeneID" id="93492650"/>
<evidence type="ECO:0000259" key="2">
    <source>
        <dbReference type="Pfam" id="PF23717"/>
    </source>
</evidence>
<dbReference type="InterPro" id="IPR055583">
    <property type="entry name" value="DUF7159"/>
</dbReference>
<proteinExistence type="predicted"/>
<feature type="region of interest" description="Disordered" evidence="1">
    <location>
        <begin position="317"/>
        <end position="430"/>
    </location>
</feature>
<dbReference type="RefSeq" id="WP_085248492.1">
    <property type="nucleotide sequence ID" value="NZ_CAJMWJ010000001.1"/>
</dbReference>
<evidence type="ECO:0000313" key="3">
    <source>
        <dbReference type="EMBL" id="ORW87484.1"/>
    </source>
</evidence>
<accession>A0A1X2DHN2</accession>
<feature type="compositionally biased region" description="Low complexity" evidence="1">
    <location>
        <begin position="325"/>
        <end position="334"/>
    </location>
</feature>
<organism evidence="3 4">
    <name type="scientific">Mycobacterium riyadhense</name>
    <dbReference type="NCBI Taxonomy" id="486698"/>
    <lineage>
        <taxon>Bacteria</taxon>
        <taxon>Bacillati</taxon>
        <taxon>Actinomycetota</taxon>
        <taxon>Actinomycetes</taxon>
        <taxon>Mycobacteriales</taxon>
        <taxon>Mycobacteriaceae</taxon>
        <taxon>Mycobacterium</taxon>
    </lineage>
</organism>
<evidence type="ECO:0000313" key="4">
    <source>
        <dbReference type="Proteomes" id="UP000193087"/>
    </source>
</evidence>
<feature type="region of interest" description="Disordered" evidence="1">
    <location>
        <begin position="448"/>
        <end position="468"/>
    </location>
</feature>
<name>A0A1X2DHN2_9MYCO</name>
<reference evidence="3 4" key="1">
    <citation type="submission" date="2016-01" db="EMBL/GenBank/DDBJ databases">
        <title>The new phylogeny of the genus Mycobacterium.</title>
        <authorList>
            <person name="Tarcisio F."/>
            <person name="Conor M."/>
            <person name="Antonella G."/>
            <person name="Elisabetta G."/>
            <person name="Giulia F.S."/>
            <person name="Sara T."/>
            <person name="Anna F."/>
            <person name="Clotilde B."/>
            <person name="Roberto B."/>
            <person name="Veronica D.S."/>
            <person name="Fabio R."/>
            <person name="Monica P."/>
            <person name="Olivier J."/>
            <person name="Enrico T."/>
            <person name="Nicola S."/>
        </authorList>
    </citation>
    <scope>NUCLEOTIDE SEQUENCE [LARGE SCALE GENOMIC DNA]</scope>
    <source>
        <strain evidence="3 4">DSM 45176</strain>
    </source>
</reference>
<sequence length="468" mass="47165">MDIVLGVSMEPTAVRLLLIEGENADGVIVEEDNFEVGTGDCAATSDAAAQVIAAITGTREGAAESGYQLTSIGVTWTDPAGVAALRAELAARDIGSVMLVSPLLAAAALAHTIGVALDYRHIAMLFVEAGSATLAVVDVADGSIVDLHRQSFEAVHELATMVAGLDAPGSRSDGVFVIGCGVDIVGIKSLLEAATSLVVTGPEEPHMALARGAALASANAPLFASSTAALAYALDPGTGEVHPGALNPTYLDLCANADPGREALAYSALDDEPDEVGLRPRRPLVLSGGAMAGISAIAAGVLIVSLTSDVRETAAVQLSPPASEAPSQVQLPAPSSLPPAPAAPVAETAPPPAPPAPPPVVAAPPPAVSPPPEVRQPPQTATNMAPATQPRRAPTRQAPPPVRTPVQQAPPPAPPPAAVPAPPPEPPVQPTPIMTMYLHVPFLTIPIPIYPPPPPPPPPPPGPPEPGP</sequence>
<keyword evidence="4" id="KW-1185">Reference proteome</keyword>
<dbReference type="STRING" id="486698.AWC22_08760"/>
<feature type="compositionally biased region" description="Pro residues" evidence="1">
    <location>
        <begin position="397"/>
        <end position="430"/>
    </location>
</feature>
<dbReference type="Pfam" id="PF23717">
    <property type="entry name" value="DUF7159"/>
    <property type="match status" value="1"/>
</dbReference>
<feature type="compositionally biased region" description="Low complexity" evidence="1">
    <location>
        <begin position="376"/>
        <end position="396"/>
    </location>
</feature>
<evidence type="ECO:0000256" key="1">
    <source>
        <dbReference type="SAM" id="MobiDB-lite"/>
    </source>
</evidence>
<gene>
    <name evidence="3" type="ORF">AWC22_08760</name>
</gene>